<sequence>MSSQEMKKQEKGKEVVTFEENPSTYVHHHTKKASMVLSEQEIEVILQSNKETYNEKLEKNTKENAEKVGIEEGNGSSSKITPCIFYTSDEKARLRWSSDLHDCFVNAVEKLGGPNKATPKSVKEAMEVEGIALHHVKSHLQVIIFFLFFFFVKPSVNILSRQPRLMGAVKPKPKKEKEVQGSLYMLIENDLRLQRCREEQRMQKALATKNQGNMFETQHLKASMTSTLPSQHNKQEQWFVPFSYHFSGGETNPFTMNYSQLQPSITIPQNTTSVEDFCNDGMACLSLSELNARNTFPMYEASIHPTQGNLQFNDNQSYNMAQGFINPYMPIESQSMPHKSQQQLQLNNDCVNHDSYYNATVLSAMVPPTIDSLHQLNALQDSSTSQTQETFSRETNLSSLVTRDEVDPVDKYIDWDKVGENDIELDPVEVLEALVVKAQLNALQDSSTSQTQETFSRETNLSSIVTRDEADPVDKYIDWNKVGETDIEHDSVEVLEALGLKKKAENCNCLQEQCRQADQESLGFVLLYFLRGRSRKIPSSQKSNQSTLFNSPRHRILTVRYKRANSFVPRSNLLSGTAAMSTISIHRTEILRITHARSRIFRQRYRRTIPLWKLTINSRSSDTSKKEELSVQISIPPQVDQLRPDGLRFDRLQPSEPEFGHEDRFEFGKLVAREAMLDEEYWTAAWLRAESHWEDRSNERYVDNYKRKFAEQEFNAIKRRCKGMQGQKCSCIVAVKKEEKHIKRSVIKSVVGTLDLSIRYFLQGETFPGEKVKSQLFCSINQEGSNRYGYIANLCVAKSARRQGIACNMLRFAVESARLSGVEQVYVHVHKNNSVAQELYQKTGFKIVETGKFESLDDDTYLLQYTS</sequence>
<keyword evidence="2" id="KW-0805">Transcription regulation</keyword>
<feature type="compositionally biased region" description="Basic and acidic residues" evidence="5">
    <location>
        <begin position="1"/>
        <end position="16"/>
    </location>
</feature>
<accession>A0A7G2E7M8</accession>
<dbReference type="Gene3D" id="3.40.630.30">
    <property type="match status" value="1"/>
</dbReference>
<dbReference type="SUPFAM" id="SSF55729">
    <property type="entry name" value="Acyl-CoA N-acyltransferases (Nat)"/>
    <property type="match status" value="1"/>
</dbReference>
<feature type="domain" description="N-acetyltransferase" evidence="6">
    <location>
        <begin position="730"/>
        <end position="867"/>
    </location>
</feature>
<dbReference type="GO" id="GO:0005634">
    <property type="term" value="C:nucleus"/>
    <property type="evidence" value="ECO:0007669"/>
    <property type="project" value="UniProtKB-SubCell"/>
</dbReference>
<evidence type="ECO:0000313" key="7">
    <source>
        <dbReference type="EMBL" id="CAD5318208.1"/>
    </source>
</evidence>
<evidence type="ECO:0000259" key="6">
    <source>
        <dbReference type="PROSITE" id="PS51186"/>
    </source>
</evidence>
<evidence type="ECO:0000256" key="2">
    <source>
        <dbReference type="ARBA" id="ARBA00023015"/>
    </source>
</evidence>
<dbReference type="CDD" id="cd04301">
    <property type="entry name" value="NAT_SF"/>
    <property type="match status" value="1"/>
</dbReference>
<reference evidence="7 8" key="1">
    <citation type="submission" date="2020-09" db="EMBL/GenBank/DDBJ databases">
        <authorList>
            <person name="Ashkenazy H."/>
        </authorList>
    </citation>
    <scope>NUCLEOTIDE SEQUENCE [LARGE SCALE GENOMIC DNA]</scope>
    <source>
        <strain evidence="8">cv. Cdm-0</strain>
    </source>
</reference>
<proteinExistence type="predicted"/>
<dbReference type="Gene3D" id="1.10.10.60">
    <property type="entry name" value="Homeodomain-like"/>
    <property type="match status" value="1"/>
</dbReference>
<dbReference type="InterPro" id="IPR006447">
    <property type="entry name" value="Myb_dom_plants"/>
</dbReference>
<dbReference type="Pfam" id="PF00583">
    <property type="entry name" value="Acetyltransf_1"/>
    <property type="match status" value="1"/>
</dbReference>
<evidence type="ECO:0000256" key="5">
    <source>
        <dbReference type="SAM" id="MobiDB-lite"/>
    </source>
</evidence>
<evidence type="ECO:0000256" key="4">
    <source>
        <dbReference type="ARBA" id="ARBA00023242"/>
    </source>
</evidence>
<dbReference type="InterPro" id="IPR000182">
    <property type="entry name" value="GNAT_dom"/>
</dbReference>
<dbReference type="GO" id="GO:0003677">
    <property type="term" value="F:DNA binding"/>
    <property type="evidence" value="ECO:0007669"/>
    <property type="project" value="InterPro"/>
</dbReference>
<evidence type="ECO:0000313" key="8">
    <source>
        <dbReference type="Proteomes" id="UP000516314"/>
    </source>
</evidence>
<dbReference type="Proteomes" id="UP000516314">
    <property type="component" value="Chromosome 2"/>
</dbReference>
<dbReference type="EMBL" id="LR881467">
    <property type="protein sequence ID" value="CAD5318208.1"/>
    <property type="molecule type" value="Genomic_DNA"/>
</dbReference>
<dbReference type="AlphaFoldDB" id="A0A7G2E7M8"/>
<keyword evidence="4" id="KW-0539">Nucleus</keyword>
<comment type="subcellular location">
    <subcellularLocation>
        <location evidence="1">Nucleus</location>
    </subcellularLocation>
</comment>
<feature type="region of interest" description="Disordered" evidence="5">
    <location>
        <begin position="1"/>
        <end position="24"/>
    </location>
</feature>
<dbReference type="InterPro" id="IPR009057">
    <property type="entry name" value="Homeodomain-like_sf"/>
</dbReference>
<evidence type="ECO:0000256" key="3">
    <source>
        <dbReference type="ARBA" id="ARBA00023163"/>
    </source>
</evidence>
<dbReference type="GO" id="GO:0016747">
    <property type="term" value="F:acyltransferase activity, transferring groups other than amino-acyl groups"/>
    <property type="evidence" value="ECO:0007669"/>
    <property type="project" value="InterPro"/>
</dbReference>
<evidence type="ECO:0000256" key="1">
    <source>
        <dbReference type="ARBA" id="ARBA00004123"/>
    </source>
</evidence>
<dbReference type="PANTHER" id="PTHR47426:SF3">
    <property type="entry name" value="GCN5-RELATED N-ACETYLTRANSFERASE 6, CHLOROPLASTIC"/>
    <property type="match status" value="1"/>
</dbReference>
<dbReference type="InterPro" id="IPR016181">
    <property type="entry name" value="Acyl_CoA_acyltransferase"/>
</dbReference>
<name>A0A7G2E7M8_ARATH</name>
<dbReference type="PROSITE" id="PS51186">
    <property type="entry name" value="GNAT"/>
    <property type="match status" value="1"/>
</dbReference>
<dbReference type="NCBIfam" id="TIGR01557">
    <property type="entry name" value="myb_SHAQKYF"/>
    <property type="match status" value="1"/>
</dbReference>
<dbReference type="SUPFAM" id="SSF46689">
    <property type="entry name" value="Homeodomain-like"/>
    <property type="match status" value="1"/>
</dbReference>
<gene>
    <name evidence="7" type="ORF">AT9943_LOCUS6445</name>
</gene>
<dbReference type="PANTHER" id="PTHR47426">
    <property type="entry name" value="ACYL-COA N-ACYLTRANSFERASES (NAT) SUPERFAMILY PROTEIN"/>
    <property type="match status" value="1"/>
</dbReference>
<protein>
    <submittedName>
        <fullName evidence="7">(thale cress) hypothetical protein</fullName>
    </submittedName>
</protein>
<organism evidence="7 8">
    <name type="scientific">Arabidopsis thaliana</name>
    <name type="common">Mouse-ear cress</name>
    <dbReference type="NCBI Taxonomy" id="3702"/>
    <lineage>
        <taxon>Eukaryota</taxon>
        <taxon>Viridiplantae</taxon>
        <taxon>Streptophyta</taxon>
        <taxon>Embryophyta</taxon>
        <taxon>Tracheophyta</taxon>
        <taxon>Spermatophyta</taxon>
        <taxon>Magnoliopsida</taxon>
        <taxon>eudicotyledons</taxon>
        <taxon>Gunneridae</taxon>
        <taxon>Pentapetalae</taxon>
        <taxon>rosids</taxon>
        <taxon>malvids</taxon>
        <taxon>Brassicales</taxon>
        <taxon>Brassicaceae</taxon>
        <taxon>Camelineae</taxon>
        <taxon>Arabidopsis</taxon>
    </lineage>
</organism>
<keyword evidence="3" id="KW-0804">Transcription</keyword>